<evidence type="ECO:0000313" key="1">
    <source>
        <dbReference type="EMBL" id="KAI8015349.1"/>
    </source>
</evidence>
<protein>
    <submittedName>
        <fullName evidence="1">Uncharacterized protein</fullName>
    </submittedName>
</protein>
<dbReference type="EMBL" id="CM045761">
    <property type="protein sequence ID" value="KAI8015349.1"/>
    <property type="molecule type" value="Genomic_DNA"/>
</dbReference>
<reference evidence="1 2" key="1">
    <citation type="journal article" date="2022" name="Plant J.">
        <title>Chromosome-level genome of Camellia lanceoleosa provides a valuable resource for understanding genome evolution and self-incompatibility.</title>
        <authorList>
            <person name="Gong W."/>
            <person name="Xiao S."/>
            <person name="Wang L."/>
            <person name="Liao Z."/>
            <person name="Chang Y."/>
            <person name="Mo W."/>
            <person name="Hu G."/>
            <person name="Li W."/>
            <person name="Zhao G."/>
            <person name="Zhu H."/>
            <person name="Hu X."/>
            <person name="Ji K."/>
            <person name="Xiang X."/>
            <person name="Song Q."/>
            <person name="Yuan D."/>
            <person name="Jin S."/>
            <person name="Zhang L."/>
        </authorList>
    </citation>
    <scope>NUCLEOTIDE SEQUENCE [LARGE SCALE GENOMIC DNA]</scope>
    <source>
        <strain evidence="1">SQ_2022a</strain>
    </source>
</reference>
<dbReference type="Proteomes" id="UP001060215">
    <property type="component" value="Chromosome 4"/>
</dbReference>
<sequence>MASPLNNFDFPYFPSPPPPSATPPSHSIPPPPPHTFSPPPPHIIPQPPPPHTFTPPPPYIIPPPPPSSPGNHSTVIVIVFVSFGGLFFLAFLAIALCCFIKKKKKKKMVQETDIVYVDEHLKVREEIVQGPHGSQAVVLSIEDDVHIDEEIRKNEKFGEGGTHVKSAHNISSAFEEGTSFSGSSHHHLEHKH</sequence>
<keyword evidence="2" id="KW-1185">Reference proteome</keyword>
<gene>
    <name evidence="1" type="ORF">LOK49_LG05G02604</name>
</gene>
<accession>A0ACC0HQM2</accession>
<evidence type="ECO:0000313" key="2">
    <source>
        <dbReference type="Proteomes" id="UP001060215"/>
    </source>
</evidence>
<proteinExistence type="predicted"/>
<organism evidence="1 2">
    <name type="scientific">Camellia lanceoleosa</name>
    <dbReference type="NCBI Taxonomy" id="1840588"/>
    <lineage>
        <taxon>Eukaryota</taxon>
        <taxon>Viridiplantae</taxon>
        <taxon>Streptophyta</taxon>
        <taxon>Embryophyta</taxon>
        <taxon>Tracheophyta</taxon>
        <taxon>Spermatophyta</taxon>
        <taxon>Magnoliopsida</taxon>
        <taxon>eudicotyledons</taxon>
        <taxon>Gunneridae</taxon>
        <taxon>Pentapetalae</taxon>
        <taxon>asterids</taxon>
        <taxon>Ericales</taxon>
        <taxon>Theaceae</taxon>
        <taxon>Camellia</taxon>
    </lineage>
</organism>
<comment type="caution">
    <text evidence="1">The sequence shown here is derived from an EMBL/GenBank/DDBJ whole genome shotgun (WGS) entry which is preliminary data.</text>
</comment>
<name>A0ACC0HQM2_9ERIC</name>